<keyword evidence="3" id="KW-0170">Cobalt</keyword>
<dbReference type="OrthoDB" id="9766852at2"/>
<feature type="binding site" evidence="3">
    <location>
        <begin position="237"/>
        <end position="238"/>
    </location>
    <ligand>
        <name>phosphoenolpyruvate</name>
        <dbReference type="ChEBI" id="CHEBI:58702"/>
    </ligand>
</feature>
<dbReference type="InterPro" id="IPR002480">
    <property type="entry name" value="DAHP_synth_2"/>
</dbReference>
<evidence type="ECO:0000256" key="2">
    <source>
        <dbReference type="ARBA" id="ARBA00022679"/>
    </source>
</evidence>
<evidence type="ECO:0000256" key="1">
    <source>
        <dbReference type="ARBA" id="ARBA00008911"/>
    </source>
</evidence>
<feature type="binding site" evidence="3">
    <location>
        <position position="291"/>
    </location>
    <ligand>
        <name>phosphoenolpyruvate</name>
        <dbReference type="ChEBI" id="CHEBI:58702"/>
    </ligand>
</feature>
<keyword evidence="6" id="KW-1185">Reference proteome</keyword>
<comment type="catalytic activity">
    <reaction evidence="4">
        <text>D-erythrose 4-phosphate + phosphoenolpyruvate + H2O = 7-phospho-2-dehydro-3-deoxy-D-arabino-heptonate + phosphate</text>
        <dbReference type="Rhea" id="RHEA:14717"/>
        <dbReference type="ChEBI" id="CHEBI:15377"/>
        <dbReference type="ChEBI" id="CHEBI:16897"/>
        <dbReference type="ChEBI" id="CHEBI:43474"/>
        <dbReference type="ChEBI" id="CHEBI:58394"/>
        <dbReference type="ChEBI" id="CHEBI:58702"/>
        <dbReference type="EC" id="2.5.1.54"/>
    </reaction>
</comment>
<evidence type="ECO:0000313" key="6">
    <source>
        <dbReference type="Proteomes" id="UP000268094"/>
    </source>
</evidence>
<keyword evidence="4" id="KW-0057">Aromatic amino acid biosynthesis</keyword>
<dbReference type="GO" id="GO:0009073">
    <property type="term" value="P:aromatic amino acid family biosynthetic process"/>
    <property type="evidence" value="ECO:0007669"/>
    <property type="project" value="UniProtKB-KW"/>
</dbReference>
<proteinExistence type="inferred from homology"/>
<dbReference type="GO" id="GO:0008652">
    <property type="term" value="P:amino acid biosynthetic process"/>
    <property type="evidence" value="ECO:0007669"/>
    <property type="project" value="UniProtKB-KW"/>
</dbReference>
<feature type="binding site" evidence="3">
    <location>
        <position position="395"/>
    </location>
    <ligand>
        <name>Mn(2+)</name>
        <dbReference type="ChEBI" id="CHEBI:29035"/>
    </ligand>
</feature>
<evidence type="ECO:0000256" key="4">
    <source>
        <dbReference type="RuleBase" id="RU363071"/>
    </source>
</evidence>
<dbReference type="EC" id="2.5.1.54" evidence="4"/>
<keyword evidence="3" id="KW-0104">Cadmium</keyword>
<dbReference type="GO" id="GO:0003849">
    <property type="term" value="F:3-deoxy-7-phosphoheptulonate synthase activity"/>
    <property type="evidence" value="ECO:0007669"/>
    <property type="project" value="UniProtKB-EC"/>
</dbReference>
<dbReference type="PANTHER" id="PTHR21337">
    <property type="entry name" value="PHOSPHO-2-DEHYDRO-3-DEOXYHEPTONATE ALDOLASE 1, 2"/>
    <property type="match status" value="1"/>
</dbReference>
<comment type="cofactor">
    <cofactor evidence="3">
        <name>Mn(2+)</name>
        <dbReference type="ChEBI" id="CHEBI:29035"/>
    </cofactor>
    <cofactor evidence="3">
        <name>Co(2+)</name>
        <dbReference type="ChEBI" id="CHEBI:48828"/>
    </cofactor>
    <cofactor evidence="3">
        <name>Cd(2+)</name>
        <dbReference type="ChEBI" id="CHEBI:48775"/>
    </cofactor>
    <text evidence="3">Binds 1 divalent cation per subunit. The enzyme is active with manganese, cobalt or cadmium ions.</text>
</comment>
<feature type="binding site" evidence="3">
    <location>
        <position position="110"/>
    </location>
    <ligand>
        <name>phosphoenolpyruvate</name>
        <dbReference type="ChEBI" id="CHEBI:58702"/>
    </ligand>
</feature>
<dbReference type="Gene3D" id="3.20.20.70">
    <property type="entry name" value="Aldolase class I"/>
    <property type="match status" value="1"/>
</dbReference>
<dbReference type="PANTHER" id="PTHR21337:SF0">
    <property type="entry name" value="PHOSPHO-2-DEHYDRO-3-DEOXYHEPTONATE ALDOLASE"/>
    <property type="match status" value="1"/>
</dbReference>
<dbReference type="Pfam" id="PF01474">
    <property type="entry name" value="DAHP_synth_2"/>
    <property type="match status" value="2"/>
</dbReference>
<comment type="caution">
    <text evidence="5">The sequence shown here is derived from an EMBL/GenBank/DDBJ whole genome shotgun (WGS) entry which is preliminary data.</text>
</comment>
<evidence type="ECO:0000313" key="5">
    <source>
        <dbReference type="EMBL" id="RKG94149.1"/>
    </source>
</evidence>
<feature type="binding site" evidence="3">
    <location>
        <position position="323"/>
    </location>
    <ligand>
        <name>Mn(2+)</name>
        <dbReference type="ChEBI" id="CHEBI:29035"/>
    </ligand>
</feature>
<protein>
    <recommendedName>
        <fullName evidence="4">Phospho-2-dehydro-3-deoxyheptonate aldolase</fullName>
        <ecNumber evidence="4">2.5.1.54</ecNumber>
    </recommendedName>
</protein>
<dbReference type="SUPFAM" id="SSF51569">
    <property type="entry name" value="Aldolase"/>
    <property type="match status" value="1"/>
</dbReference>
<reference evidence="6" key="1">
    <citation type="submission" date="2018-09" db="EMBL/GenBank/DDBJ databases">
        <authorList>
            <person name="Livingstone P.G."/>
            <person name="Whitworth D.E."/>
        </authorList>
    </citation>
    <scope>NUCLEOTIDE SEQUENCE [LARGE SCALE GENOMIC DNA]</scope>
    <source>
        <strain evidence="6">CA054A</strain>
    </source>
</reference>
<dbReference type="AlphaFoldDB" id="A0A3A8JEK4"/>
<organism evidence="5 6">
    <name type="scientific">Corallococcus terminator</name>
    <dbReference type="NCBI Taxonomy" id="2316733"/>
    <lineage>
        <taxon>Bacteria</taxon>
        <taxon>Pseudomonadati</taxon>
        <taxon>Myxococcota</taxon>
        <taxon>Myxococcia</taxon>
        <taxon>Myxococcales</taxon>
        <taxon>Cystobacterineae</taxon>
        <taxon>Myxococcaceae</taxon>
        <taxon>Corallococcus</taxon>
    </lineage>
</organism>
<sequence length="425" mass="46565">MTNSSWSPSSWRAKPVRYIPDDYPDLPALARVEAELAKLPPLVPAEETRRLRDALGQVAEGKAFLLQGGDCAESFKEFGAENVRDTFQLLLQMAGVLTFAGGCPVVKVGRIAGQFAKPRSSATETINGVTLPSYRGDIINGMDFNSRERTPDPQRLLRAYHQSAETLQLVRAFAREGYTDLTRLLGHRPEAEGAVRPVDFFTSHEALLLNVEQAMTRFDEATGGWYDTSAHMLWIGERTRQLDGGHVEFMRGIQNPIGLKCGPTMEPDDLLRIIDTLNPQGTPGKLTLIGRFGSDQVATALPRLMAATRRHGGPVVWSIDPMHGNTHKASNGYKTRSLERILAEVMAFLQVAAAEGVHPGGLHLEMTGQDVTECLGGPLDVSEDDLSSRYHTHCDPRLNADQALQLAFRVADGLHTVRAPQARAA</sequence>
<accession>A0A3A8JEK4</accession>
<keyword evidence="3" id="KW-0464">Manganese</keyword>
<feature type="binding site" evidence="3">
    <location>
        <position position="71"/>
    </location>
    <ligand>
        <name>Mn(2+)</name>
        <dbReference type="ChEBI" id="CHEBI:29035"/>
    </ligand>
</feature>
<feature type="binding site" evidence="3">
    <location>
        <position position="260"/>
    </location>
    <ligand>
        <name>phosphoenolpyruvate</name>
        <dbReference type="ChEBI" id="CHEBI:58702"/>
    </ligand>
</feature>
<comment type="pathway">
    <text evidence="4">Metabolic intermediate biosynthesis; chorismate biosynthesis; chorismate from D-erythrose 4-phosphate and phosphoenolpyruvate: step 1/7.</text>
</comment>
<dbReference type="Proteomes" id="UP000268094">
    <property type="component" value="Unassembled WGS sequence"/>
</dbReference>
<keyword evidence="2 4" id="KW-0808">Transferase</keyword>
<dbReference type="EMBL" id="RAVZ01000001">
    <property type="protein sequence ID" value="RKG94149.1"/>
    <property type="molecule type" value="Genomic_DNA"/>
</dbReference>
<name>A0A3A8JEK4_9BACT</name>
<comment type="similarity">
    <text evidence="1 4">Belongs to the class-II DAHP synthase family.</text>
</comment>
<feature type="binding site" evidence="3">
    <location>
        <position position="365"/>
    </location>
    <ligand>
        <name>Mn(2+)</name>
        <dbReference type="ChEBI" id="CHEBI:29035"/>
    </ligand>
</feature>
<keyword evidence="4" id="KW-0028">Amino-acid biosynthesis</keyword>
<dbReference type="RefSeq" id="WP_120538518.1">
    <property type="nucleotide sequence ID" value="NZ_RAVZ01000001.1"/>
</dbReference>
<gene>
    <name evidence="5" type="ORF">D7V88_00065</name>
</gene>
<evidence type="ECO:0000256" key="3">
    <source>
        <dbReference type="PIRSR" id="PIRSR602480-1"/>
    </source>
</evidence>
<dbReference type="InterPro" id="IPR013785">
    <property type="entry name" value="Aldolase_TIM"/>
</dbReference>